<keyword evidence="1" id="KW-0472">Membrane</keyword>
<feature type="transmembrane region" description="Helical" evidence="1">
    <location>
        <begin position="60"/>
        <end position="78"/>
    </location>
</feature>
<gene>
    <name evidence="2" type="ORF">EGI31_10200</name>
</gene>
<dbReference type="AlphaFoldDB" id="A0AAE3KWR6"/>
<dbReference type="EMBL" id="RJUF01000025">
    <property type="protein sequence ID" value="MCP9763330.1"/>
    <property type="molecule type" value="Genomic_DNA"/>
</dbReference>
<keyword evidence="3" id="KW-1185">Reference proteome</keyword>
<accession>A0AAE3KWR6</accession>
<protein>
    <submittedName>
        <fullName evidence="2">Uncharacterized protein</fullName>
    </submittedName>
</protein>
<comment type="caution">
    <text evidence="2">The sequence shown here is derived from an EMBL/GenBank/DDBJ whole genome shotgun (WGS) entry which is preliminary data.</text>
</comment>
<reference evidence="2 3" key="1">
    <citation type="submission" date="2018-11" db="EMBL/GenBank/DDBJ databases">
        <title>Novel bacteria species description.</title>
        <authorList>
            <person name="Han J.-H."/>
        </authorList>
    </citation>
    <scope>NUCLEOTIDE SEQUENCE [LARGE SCALE GENOMIC DNA]</scope>
    <source>
        <strain evidence="2 3">KCTC23259</strain>
    </source>
</reference>
<organism evidence="2 3">
    <name type="scientific">Lacihabitans soyangensis</name>
    <dbReference type="NCBI Taxonomy" id="869394"/>
    <lineage>
        <taxon>Bacteria</taxon>
        <taxon>Pseudomonadati</taxon>
        <taxon>Bacteroidota</taxon>
        <taxon>Cytophagia</taxon>
        <taxon>Cytophagales</taxon>
        <taxon>Leadbetterellaceae</taxon>
        <taxon>Lacihabitans</taxon>
    </lineage>
</organism>
<sequence>MLIIGFQMLLMLIGLECTTAWKFTWFLTILACVIGPFLFFSKIVKSVSLENYEKVKKQLLLFNIFEYVMLQSSLSAFYSNPKTLCYVGDGQNGLELIFTGWLALPILIAISFVFEKLAN</sequence>
<evidence type="ECO:0000313" key="3">
    <source>
        <dbReference type="Proteomes" id="UP001204144"/>
    </source>
</evidence>
<dbReference type="Proteomes" id="UP001204144">
    <property type="component" value="Unassembled WGS sequence"/>
</dbReference>
<evidence type="ECO:0000256" key="1">
    <source>
        <dbReference type="SAM" id="Phobius"/>
    </source>
</evidence>
<name>A0AAE3KWR6_9BACT</name>
<evidence type="ECO:0000313" key="2">
    <source>
        <dbReference type="EMBL" id="MCP9763330.1"/>
    </source>
</evidence>
<feature type="transmembrane region" description="Helical" evidence="1">
    <location>
        <begin position="98"/>
        <end position="114"/>
    </location>
</feature>
<keyword evidence="1" id="KW-0812">Transmembrane</keyword>
<feature type="transmembrane region" description="Helical" evidence="1">
    <location>
        <begin position="20"/>
        <end position="40"/>
    </location>
</feature>
<proteinExistence type="predicted"/>
<keyword evidence="1" id="KW-1133">Transmembrane helix</keyword>